<dbReference type="InterPro" id="IPR052032">
    <property type="entry name" value="ATP-dep_AA_Ligase"/>
</dbReference>
<dbReference type="GO" id="GO:0016874">
    <property type="term" value="F:ligase activity"/>
    <property type="evidence" value="ECO:0007669"/>
    <property type="project" value="UniProtKB-KW"/>
</dbReference>
<dbReference type="InterPro" id="IPR011761">
    <property type="entry name" value="ATP-grasp"/>
</dbReference>
<dbReference type="SUPFAM" id="SSF56059">
    <property type="entry name" value="Glutathione synthetase ATP-binding domain-like"/>
    <property type="match status" value="1"/>
</dbReference>
<dbReference type="Gene3D" id="3.40.50.20">
    <property type="match status" value="1"/>
</dbReference>
<proteinExistence type="predicted"/>
<dbReference type="EMBL" id="JAALHA020000006">
    <property type="protein sequence ID" value="MDR9896041.1"/>
    <property type="molecule type" value="Genomic_DNA"/>
</dbReference>
<keyword evidence="2 4" id="KW-0547">Nucleotide-binding</keyword>
<dbReference type="Pfam" id="PF21360">
    <property type="entry name" value="PylC-like_N"/>
    <property type="match status" value="1"/>
</dbReference>
<dbReference type="NCBIfam" id="NF009402">
    <property type="entry name" value="PRK12767.1-1"/>
    <property type="match status" value="1"/>
</dbReference>
<dbReference type="PANTHER" id="PTHR43585">
    <property type="entry name" value="FUMIPYRROLE BIOSYNTHESIS PROTEIN C"/>
    <property type="match status" value="1"/>
</dbReference>
<dbReference type="Gene3D" id="3.30.470.20">
    <property type="entry name" value="ATP-grasp fold, B domain"/>
    <property type="match status" value="1"/>
</dbReference>
<dbReference type="Gene3D" id="3.30.1490.20">
    <property type="entry name" value="ATP-grasp fold, A domain"/>
    <property type="match status" value="1"/>
</dbReference>
<dbReference type="Pfam" id="PF15632">
    <property type="entry name" value="ATPgrasp_Ter"/>
    <property type="match status" value="1"/>
</dbReference>
<evidence type="ECO:0000313" key="6">
    <source>
        <dbReference type="EMBL" id="MDR9896041.1"/>
    </source>
</evidence>
<evidence type="ECO:0000313" key="7">
    <source>
        <dbReference type="Proteomes" id="UP000667802"/>
    </source>
</evidence>
<feature type="domain" description="ATP-grasp" evidence="5">
    <location>
        <begin position="118"/>
        <end position="290"/>
    </location>
</feature>
<evidence type="ECO:0000259" key="5">
    <source>
        <dbReference type="PROSITE" id="PS50975"/>
    </source>
</evidence>
<dbReference type="Pfam" id="PF13535">
    <property type="entry name" value="ATP-grasp_4"/>
    <property type="match status" value="1"/>
</dbReference>
<keyword evidence="7" id="KW-1185">Reference proteome</keyword>
<dbReference type="GO" id="GO:0005524">
    <property type="term" value="F:ATP binding"/>
    <property type="evidence" value="ECO:0007669"/>
    <property type="project" value="UniProtKB-UniRule"/>
</dbReference>
<name>A0AAP5I726_9CYAN</name>
<reference evidence="7" key="1">
    <citation type="journal article" date="2021" name="Science">
        <title>Hunting the eagle killer: A cyanobacterial neurotoxin causes vacuolar myelinopathy.</title>
        <authorList>
            <person name="Breinlinger S."/>
            <person name="Phillips T.J."/>
            <person name="Haram B.N."/>
            <person name="Mares J."/>
            <person name="Martinez Yerena J.A."/>
            <person name="Hrouzek P."/>
            <person name="Sobotka R."/>
            <person name="Henderson W.M."/>
            <person name="Schmieder P."/>
            <person name="Williams S.M."/>
            <person name="Lauderdale J.D."/>
            <person name="Wilde H.D."/>
            <person name="Gerrin W."/>
            <person name="Kust A."/>
            <person name="Washington J.W."/>
            <person name="Wagner C."/>
            <person name="Geier B."/>
            <person name="Liebeke M."/>
            <person name="Enke H."/>
            <person name="Niedermeyer T.H.J."/>
            <person name="Wilde S.B."/>
        </authorList>
    </citation>
    <scope>NUCLEOTIDE SEQUENCE [LARGE SCALE GENOMIC DNA]</scope>
    <source>
        <strain evidence="7">Thurmond2011</strain>
    </source>
</reference>
<accession>A0AAP5I726</accession>
<keyword evidence="1" id="KW-0436">Ligase</keyword>
<evidence type="ECO:0000256" key="2">
    <source>
        <dbReference type="ARBA" id="ARBA00022741"/>
    </source>
</evidence>
<dbReference type="InterPro" id="IPR013815">
    <property type="entry name" value="ATP_grasp_subdomain_1"/>
</dbReference>
<dbReference type="AlphaFoldDB" id="A0AAP5I726"/>
<dbReference type="InterPro" id="IPR048764">
    <property type="entry name" value="PylC_N"/>
</dbReference>
<dbReference type="PROSITE" id="PS50975">
    <property type="entry name" value="ATP_GRASP"/>
    <property type="match status" value="1"/>
</dbReference>
<dbReference type="RefSeq" id="WP_208350488.1">
    <property type="nucleotide sequence ID" value="NZ_JAALHA020000006.1"/>
</dbReference>
<organism evidence="6 7">
    <name type="scientific">Aetokthonos hydrillicola Thurmond2011</name>
    <dbReference type="NCBI Taxonomy" id="2712845"/>
    <lineage>
        <taxon>Bacteria</taxon>
        <taxon>Bacillati</taxon>
        <taxon>Cyanobacteriota</taxon>
        <taxon>Cyanophyceae</taxon>
        <taxon>Nostocales</taxon>
        <taxon>Hapalosiphonaceae</taxon>
        <taxon>Aetokthonos</taxon>
    </lineage>
</organism>
<keyword evidence="3 4" id="KW-0067">ATP-binding</keyword>
<dbReference type="GO" id="GO:0046872">
    <property type="term" value="F:metal ion binding"/>
    <property type="evidence" value="ECO:0007669"/>
    <property type="project" value="InterPro"/>
</dbReference>
<protein>
    <submittedName>
        <fullName evidence="6">ATP-grasp domain-containing protein</fullName>
    </submittedName>
</protein>
<comment type="caution">
    <text evidence="6">The sequence shown here is derived from an EMBL/GenBank/DDBJ whole genome shotgun (WGS) entry which is preliminary data.</text>
</comment>
<evidence type="ECO:0000256" key="1">
    <source>
        <dbReference type="ARBA" id="ARBA00022598"/>
    </source>
</evidence>
<evidence type="ECO:0000256" key="4">
    <source>
        <dbReference type="PROSITE-ProRule" id="PRU00409"/>
    </source>
</evidence>
<gene>
    <name evidence="6" type="ORF">G7B40_015925</name>
</gene>
<evidence type="ECO:0000256" key="3">
    <source>
        <dbReference type="ARBA" id="ARBA00022840"/>
    </source>
</evidence>
<dbReference type="PANTHER" id="PTHR43585:SF2">
    <property type="entry name" value="ATP-GRASP ENZYME FSQD"/>
    <property type="match status" value="1"/>
</dbReference>
<dbReference type="Proteomes" id="UP000667802">
    <property type="component" value="Unassembled WGS sequence"/>
</dbReference>
<sequence>MKVLVTGAGAVLGQGIIKSLRMASTPYHIIAVDPDPRAVGLYWADRAYLVPLVVDPSYLDVVRRIIDRERPDVVLIGTDIELLVYALHKSDIESTYQTRVIVSPPHVIKIADDKWLTYEFLAANGFPCPKSALPGGVFDLLQECDFPLIVKPRTGARSIGVHLVKNEEELHQALSQVENPVIQECIANPEQEYTSGVVLEEGVAKAVVTMRRDLRDGNTYRAYVEPDAPFNFLLAKIAEKLGGIGSLNFQFRVDQGLPKIFEINARFSGTTPLRAHAGFNEVDYIVRHYVLGEPIPAPDVRAIAIFKYWNEIVVQPEQITELANNSGLLDSVVL</sequence>